<reference evidence="1 2" key="1">
    <citation type="journal article" date="2023" name="ACS Omega">
        <title>Identification of the Neoaspergillic Acid Biosynthesis Gene Cluster by Establishing an In Vitro CRISPR-Ribonucleoprotein Genetic System in Aspergillus melleus.</title>
        <authorList>
            <person name="Yuan B."/>
            <person name="Grau M.F."/>
            <person name="Murata R.M."/>
            <person name="Torok T."/>
            <person name="Venkateswaran K."/>
            <person name="Stajich J.E."/>
            <person name="Wang C.C.C."/>
        </authorList>
    </citation>
    <scope>NUCLEOTIDE SEQUENCE [LARGE SCALE GENOMIC DNA]</scope>
    <source>
        <strain evidence="1 2">IMV 1140</strain>
    </source>
</reference>
<name>A0ACC3AYG9_9EURO</name>
<keyword evidence="2" id="KW-1185">Reference proteome</keyword>
<gene>
    <name evidence="1" type="ORF">N8T08_007452</name>
</gene>
<accession>A0ACC3AYG9</accession>
<sequence length="552" mass="61613">MLNATVNSQSVGGASKLNSNAITLSRAEVAKRERLSPQDADALLQHRQRIMAMFPSREAQETRISAAPVLSNTGTLNVDDDTLIDAYYENFHRFHPVVLPRRHLARLYEDPSKPINLRPLLAVMRCIGHLYRSREWSDSLKDLVEASFVESSPADPIMVQCRLLYSTALFWYDYKTESKQEMDHAVSIALGIRMFRREFATEHGYGDPVLIESWRRTWWSLYVVDGYYAGTLGTMDFKVINVDANVDLPCQETEYESGQIPQPRTLEEFDSREFDFSDTPFSSFAYLIGAARSAAAAISAVPRCSGKTASLDIIQAADAAVDGWLLLLPKEHKQVLTKTGEIDEHIFQAHLLIHVSIVGMHRPLSDLRFNPVEHVSSCARDLPAETPTPELVNVHTARVLRSVESQIRLLALPIRPFNHTPFLTCMISEGTLALLSACNFLFKGKELAIARDQIRMIIGCLKALAEIWPRTRRNVHEIQLIARYVLGLEGKKAAPPEPLGLSGSDEGSQGLGSEVMTFDDDGLPPIDTLEGVDLWQSLGDLDAGLSWWADGE</sequence>
<dbReference type="Proteomes" id="UP001177260">
    <property type="component" value="Unassembled WGS sequence"/>
</dbReference>
<organism evidence="1 2">
    <name type="scientific">Aspergillus melleus</name>
    <dbReference type="NCBI Taxonomy" id="138277"/>
    <lineage>
        <taxon>Eukaryota</taxon>
        <taxon>Fungi</taxon>
        <taxon>Dikarya</taxon>
        <taxon>Ascomycota</taxon>
        <taxon>Pezizomycotina</taxon>
        <taxon>Eurotiomycetes</taxon>
        <taxon>Eurotiomycetidae</taxon>
        <taxon>Eurotiales</taxon>
        <taxon>Aspergillaceae</taxon>
        <taxon>Aspergillus</taxon>
        <taxon>Aspergillus subgen. Circumdati</taxon>
    </lineage>
</organism>
<evidence type="ECO:0000313" key="2">
    <source>
        <dbReference type="Proteomes" id="UP001177260"/>
    </source>
</evidence>
<proteinExistence type="predicted"/>
<dbReference type="EMBL" id="JAOPJF010000048">
    <property type="protein sequence ID" value="KAK1142648.1"/>
    <property type="molecule type" value="Genomic_DNA"/>
</dbReference>
<protein>
    <submittedName>
        <fullName evidence="1">Uncharacterized protein</fullName>
    </submittedName>
</protein>
<evidence type="ECO:0000313" key="1">
    <source>
        <dbReference type="EMBL" id="KAK1142648.1"/>
    </source>
</evidence>
<comment type="caution">
    <text evidence="1">The sequence shown here is derived from an EMBL/GenBank/DDBJ whole genome shotgun (WGS) entry which is preliminary data.</text>
</comment>